<evidence type="ECO:0000313" key="3">
    <source>
        <dbReference type="Proteomes" id="UP000230750"/>
    </source>
</evidence>
<evidence type="ECO:0000256" key="1">
    <source>
        <dbReference type="SAM" id="MobiDB-lite"/>
    </source>
</evidence>
<sequence>MCLISYTSASIWHLSTFKNRSQDSDQYTRHSGNPGHIPDGQKHRRREPLHNTLNVNNTYSSSNEMEEIHLKRQVLDHHSELLLTWWDESKNQQEGLLISCKCKNNCPPVSPSPVASVPTPTTSTNSSSNNSDSILWRRKT</sequence>
<name>A0A2G8KMF6_STIJA</name>
<dbReference type="Proteomes" id="UP000230750">
    <property type="component" value="Unassembled WGS sequence"/>
</dbReference>
<evidence type="ECO:0000313" key="2">
    <source>
        <dbReference type="EMBL" id="PIK49140.1"/>
    </source>
</evidence>
<gene>
    <name evidence="2" type="ORF">BSL78_13974</name>
</gene>
<comment type="caution">
    <text evidence="2">The sequence shown here is derived from an EMBL/GenBank/DDBJ whole genome shotgun (WGS) entry which is preliminary data.</text>
</comment>
<accession>A0A2G8KMF6</accession>
<protein>
    <submittedName>
        <fullName evidence="2">Uncharacterized protein</fullName>
    </submittedName>
</protein>
<reference evidence="2 3" key="1">
    <citation type="journal article" date="2017" name="PLoS Biol.">
        <title>The sea cucumber genome provides insights into morphological evolution and visceral regeneration.</title>
        <authorList>
            <person name="Zhang X."/>
            <person name="Sun L."/>
            <person name="Yuan J."/>
            <person name="Sun Y."/>
            <person name="Gao Y."/>
            <person name="Zhang L."/>
            <person name="Li S."/>
            <person name="Dai H."/>
            <person name="Hamel J.F."/>
            <person name="Liu C."/>
            <person name="Yu Y."/>
            <person name="Liu S."/>
            <person name="Lin W."/>
            <person name="Guo K."/>
            <person name="Jin S."/>
            <person name="Xu P."/>
            <person name="Storey K.B."/>
            <person name="Huan P."/>
            <person name="Zhang T."/>
            <person name="Zhou Y."/>
            <person name="Zhang J."/>
            <person name="Lin C."/>
            <person name="Li X."/>
            <person name="Xing L."/>
            <person name="Huo D."/>
            <person name="Sun M."/>
            <person name="Wang L."/>
            <person name="Mercier A."/>
            <person name="Li F."/>
            <person name="Yang H."/>
            <person name="Xiang J."/>
        </authorList>
    </citation>
    <scope>NUCLEOTIDE SEQUENCE [LARGE SCALE GENOMIC DNA]</scope>
    <source>
        <strain evidence="2">Shaxun</strain>
        <tissue evidence="2">Muscle</tissue>
    </source>
</reference>
<dbReference type="AlphaFoldDB" id="A0A2G8KMF6"/>
<keyword evidence="3" id="KW-1185">Reference proteome</keyword>
<feature type="region of interest" description="Disordered" evidence="1">
    <location>
        <begin position="22"/>
        <end position="48"/>
    </location>
</feature>
<feature type="compositionally biased region" description="Low complexity" evidence="1">
    <location>
        <begin position="112"/>
        <end position="131"/>
    </location>
</feature>
<feature type="region of interest" description="Disordered" evidence="1">
    <location>
        <begin position="108"/>
        <end position="140"/>
    </location>
</feature>
<proteinExistence type="predicted"/>
<organism evidence="2 3">
    <name type="scientific">Stichopus japonicus</name>
    <name type="common">Sea cucumber</name>
    <dbReference type="NCBI Taxonomy" id="307972"/>
    <lineage>
        <taxon>Eukaryota</taxon>
        <taxon>Metazoa</taxon>
        <taxon>Echinodermata</taxon>
        <taxon>Eleutherozoa</taxon>
        <taxon>Echinozoa</taxon>
        <taxon>Holothuroidea</taxon>
        <taxon>Aspidochirotacea</taxon>
        <taxon>Aspidochirotida</taxon>
        <taxon>Stichopodidae</taxon>
        <taxon>Apostichopus</taxon>
    </lineage>
</organism>
<dbReference type="EMBL" id="MRZV01000478">
    <property type="protein sequence ID" value="PIK49140.1"/>
    <property type="molecule type" value="Genomic_DNA"/>
</dbReference>